<reference evidence="6 7" key="1">
    <citation type="submission" date="2015-08" db="EMBL/GenBank/DDBJ databases">
        <title>Complete genome sequence of Sulfurifustis variabilis.</title>
        <authorList>
            <person name="Miura A."/>
            <person name="Kojima H."/>
            <person name="Fukui M."/>
        </authorList>
    </citation>
    <scope>NUCLEOTIDE SEQUENCE [LARGE SCALE GENOMIC DNA]</scope>
    <source>
        <strain evidence="7">skN76</strain>
    </source>
</reference>
<sequence>MPELVLWIVVFTALGGVLSAGAAGVFLLLSERVRARLLPPLVSFAIGALLGAAFLGLLPRAIAEVAEVHYITIAVLGGLLGFFVLEKMVIWRHCHSHECEVHGHGPLEGTLFDFDKVRKAAAGKLILIGDGIHNLVDGVLIAAAFLTDIRLGVVTSIAVIAHEIPQELGDLAVLLHSGYTRARAFTYNVLTGLTTVVGGVVAYFSLSLAQGVVPYVLAIAAASFLYIAVADLIPGLHKRPEFSATVQQVALIGLGVGVILVTRALH</sequence>
<dbReference type="InterPro" id="IPR003689">
    <property type="entry name" value="ZIP"/>
</dbReference>
<dbReference type="GO" id="GO:0016020">
    <property type="term" value="C:membrane"/>
    <property type="evidence" value="ECO:0007669"/>
    <property type="project" value="UniProtKB-SubCell"/>
</dbReference>
<dbReference type="RefSeq" id="WP_096461260.1">
    <property type="nucleotide sequence ID" value="NZ_AP014936.1"/>
</dbReference>
<feature type="transmembrane region" description="Helical" evidence="5">
    <location>
        <begin position="185"/>
        <end position="206"/>
    </location>
</feature>
<evidence type="ECO:0000256" key="3">
    <source>
        <dbReference type="ARBA" id="ARBA00022989"/>
    </source>
</evidence>
<feature type="transmembrane region" description="Helical" evidence="5">
    <location>
        <begin position="68"/>
        <end position="85"/>
    </location>
</feature>
<dbReference type="GO" id="GO:0046873">
    <property type="term" value="F:metal ion transmembrane transporter activity"/>
    <property type="evidence" value="ECO:0007669"/>
    <property type="project" value="InterPro"/>
</dbReference>
<gene>
    <name evidence="6" type="ORF">SVA_2233</name>
</gene>
<dbReference type="Proteomes" id="UP000218899">
    <property type="component" value="Chromosome"/>
</dbReference>
<keyword evidence="7" id="KW-1185">Reference proteome</keyword>
<evidence type="ECO:0000313" key="6">
    <source>
        <dbReference type="EMBL" id="BAU48783.1"/>
    </source>
</evidence>
<evidence type="ECO:0000256" key="5">
    <source>
        <dbReference type="SAM" id="Phobius"/>
    </source>
</evidence>
<dbReference type="Pfam" id="PF02535">
    <property type="entry name" value="Zip"/>
    <property type="match status" value="1"/>
</dbReference>
<name>A0A1B4V5H6_9GAMM</name>
<comment type="subcellular location">
    <subcellularLocation>
        <location evidence="1">Membrane</location>
        <topology evidence="1">Multi-pass membrane protein</topology>
    </subcellularLocation>
</comment>
<evidence type="ECO:0000256" key="4">
    <source>
        <dbReference type="ARBA" id="ARBA00023136"/>
    </source>
</evidence>
<feature type="transmembrane region" description="Helical" evidence="5">
    <location>
        <begin position="245"/>
        <end position="265"/>
    </location>
</feature>
<evidence type="ECO:0000256" key="1">
    <source>
        <dbReference type="ARBA" id="ARBA00004141"/>
    </source>
</evidence>
<keyword evidence="3 5" id="KW-1133">Transmembrane helix</keyword>
<feature type="transmembrane region" description="Helical" evidence="5">
    <location>
        <begin position="6"/>
        <end position="29"/>
    </location>
</feature>
<protein>
    <submittedName>
        <fullName evidence="6">Zinc/iron permease</fullName>
    </submittedName>
</protein>
<feature type="transmembrane region" description="Helical" evidence="5">
    <location>
        <begin position="41"/>
        <end position="62"/>
    </location>
</feature>
<dbReference type="EMBL" id="AP014936">
    <property type="protein sequence ID" value="BAU48783.1"/>
    <property type="molecule type" value="Genomic_DNA"/>
</dbReference>
<evidence type="ECO:0000256" key="2">
    <source>
        <dbReference type="ARBA" id="ARBA00022692"/>
    </source>
</evidence>
<accession>A0A1B4V5H6</accession>
<feature type="transmembrane region" description="Helical" evidence="5">
    <location>
        <begin position="212"/>
        <end position="233"/>
    </location>
</feature>
<keyword evidence="2 5" id="KW-0812">Transmembrane</keyword>
<organism evidence="6 7">
    <name type="scientific">Sulfurifustis variabilis</name>
    <dbReference type="NCBI Taxonomy" id="1675686"/>
    <lineage>
        <taxon>Bacteria</taxon>
        <taxon>Pseudomonadati</taxon>
        <taxon>Pseudomonadota</taxon>
        <taxon>Gammaproteobacteria</taxon>
        <taxon>Acidiferrobacterales</taxon>
        <taxon>Acidiferrobacteraceae</taxon>
        <taxon>Sulfurifustis</taxon>
    </lineage>
</organism>
<keyword evidence="4 5" id="KW-0472">Membrane</keyword>
<dbReference type="OrthoDB" id="9806593at2"/>
<evidence type="ECO:0000313" key="7">
    <source>
        <dbReference type="Proteomes" id="UP000218899"/>
    </source>
</evidence>
<dbReference type="KEGG" id="sva:SVA_2233"/>
<dbReference type="PANTHER" id="PTHR16950:SF16">
    <property type="entry name" value="ZINC TRANSPORTER ZIP13"/>
    <property type="match status" value="1"/>
</dbReference>
<dbReference type="PANTHER" id="PTHR16950">
    <property type="entry name" value="ZINC TRANSPORTER SLC39A7 HISTIDINE-RICH MEMBRANE PROTEIN KE4"/>
    <property type="match status" value="1"/>
</dbReference>
<dbReference type="AlphaFoldDB" id="A0A1B4V5H6"/>
<proteinExistence type="predicted"/>